<dbReference type="EMBL" id="VIGH01000008">
    <property type="protein sequence ID" value="TQF66414.1"/>
    <property type="molecule type" value="Genomic_DNA"/>
</dbReference>
<evidence type="ECO:0000256" key="3">
    <source>
        <dbReference type="ARBA" id="ARBA00022801"/>
    </source>
</evidence>
<evidence type="ECO:0000256" key="2">
    <source>
        <dbReference type="ARBA" id="ARBA00022723"/>
    </source>
</evidence>
<comment type="cofactor">
    <cofactor evidence="6">
        <name>Fe(2+)</name>
        <dbReference type="ChEBI" id="CHEBI:29033"/>
    </cofactor>
    <text evidence="6">Binds 1 Fe(2+) ion.</text>
</comment>
<dbReference type="PRINTS" id="PR01576">
    <property type="entry name" value="PDEFORMYLASE"/>
</dbReference>
<evidence type="ECO:0000256" key="4">
    <source>
        <dbReference type="ARBA" id="ARBA00022917"/>
    </source>
</evidence>
<dbReference type="AlphaFoldDB" id="A0A541B263"/>
<dbReference type="SUPFAM" id="SSF56420">
    <property type="entry name" value="Peptide deformylase"/>
    <property type="match status" value="1"/>
</dbReference>
<dbReference type="Gene3D" id="3.90.45.10">
    <property type="entry name" value="Peptide deformylase"/>
    <property type="match status" value="1"/>
</dbReference>
<dbReference type="InterPro" id="IPR036821">
    <property type="entry name" value="Peptide_deformylase_sf"/>
</dbReference>
<sequence>MSIQPVRLFGDPVLRTRADEVVDFDRELHQLVEDLTDTMHDRGGAGIAAPQIGVGLRVFTYNCGGLSGHLVNPTYEVLGSGEQVGPEGCLSIPGVRADCRRALTVRAKGVTMHGEPVSFECEGIMARCVQHETDHLDGVLFLARLEPADRKDAMRVIRESDWFRAGITVSTEAAAPAGGR</sequence>
<feature type="binding site" evidence="6">
    <location>
        <position position="89"/>
    </location>
    <ligand>
        <name>Fe cation</name>
        <dbReference type="ChEBI" id="CHEBI:24875"/>
    </ligand>
</feature>
<evidence type="ECO:0000256" key="1">
    <source>
        <dbReference type="ARBA" id="ARBA00010759"/>
    </source>
</evidence>
<dbReference type="EC" id="3.5.1.88" evidence="6"/>
<comment type="similarity">
    <text evidence="1 6">Belongs to the polypeptide deformylase family.</text>
</comment>
<reference evidence="7 8" key="1">
    <citation type="submission" date="2019-06" db="EMBL/GenBank/DDBJ databases">
        <title>Rhodococcus spaelei sp. nov., isolated from a cave.</title>
        <authorList>
            <person name="Lee S.D."/>
        </authorList>
    </citation>
    <scope>NUCLEOTIDE SEQUENCE [LARGE SCALE GENOMIC DNA]</scope>
    <source>
        <strain evidence="7 8">C9-5</strain>
    </source>
</reference>
<accession>A0A541B263</accession>
<keyword evidence="2 6" id="KW-0479">Metal-binding</keyword>
<dbReference type="NCBIfam" id="NF001159">
    <property type="entry name" value="PRK00150.1-3"/>
    <property type="match status" value="1"/>
</dbReference>
<gene>
    <name evidence="6 7" type="primary">def</name>
    <name evidence="7" type="ORF">FK531_18110</name>
</gene>
<keyword evidence="3 6" id="KW-0378">Hydrolase</keyword>
<dbReference type="PIRSF" id="PIRSF004749">
    <property type="entry name" value="Pep_def"/>
    <property type="match status" value="1"/>
</dbReference>
<evidence type="ECO:0000256" key="5">
    <source>
        <dbReference type="ARBA" id="ARBA00023004"/>
    </source>
</evidence>
<evidence type="ECO:0000313" key="7">
    <source>
        <dbReference type="EMBL" id="TQF66414.1"/>
    </source>
</evidence>
<name>A0A541B263_9NOCA</name>
<keyword evidence="4 6" id="KW-0648">Protein biosynthesis</keyword>
<comment type="caution">
    <text evidence="7">The sequence shown here is derived from an EMBL/GenBank/DDBJ whole genome shotgun (WGS) entry which is preliminary data.</text>
</comment>
<dbReference type="HAMAP" id="MF_00163">
    <property type="entry name" value="Pep_deformylase"/>
    <property type="match status" value="1"/>
</dbReference>
<dbReference type="GO" id="GO:0006412">
    <property type="term" value="P:translation"/>
    <property type="evidence" value="ECO:0007669"/>
    <property type="project" value="UniProtKB-UniRule"/>
</dbReference>
<proteinExistence type="inferred from homology"/>
<dbReference type="GO" id="GO:0042586">
    <property type="term" value="F:peptide deformylase activity"/>
    <property type="evidence" value="ECO:0007669"/>
    <property type="project" value="UniProtKB-UniRule"/>
</dbReference>
<dbReference type="InterPro" id="IPR023635">
    <property type="entry name" value="Peptide_deformylase"/>
</dbReference>
<dbReference type="RefSeq" id="WP_142101791.1">
    <property type="nucleotide sequence ID" value="NZ_VIGH01000008.1"/>
</dbReference>
<protein>
    <recommendedName>
        <fullName evidence="6">Peptide deformylase</fullName>
        <shortName evidence="6">PDF</shortName>
        <ecNumber evidence="6">3.5.1.88</ecNumber>
    </recommendedName>
    <alternativeName>
        <fullName evidence="6">Polypeptide deformylase</fullName>
    </alternativeName>
</protein>
<dbReference type="Proteomes" id="UP000316256">
    <property type="component" value="Unassembled WGS sequence"/>
</dbReference>
<comment type="catalytic activity">
    <reaction evidence="6">
        <text>N-terminal N-formyl-L-methionyl-[peptide] + H2O = N-terminal L-methionyl-[peptide] + formate</text>
        <dbReference type="Rhea" id="RHEA:24420"/>
        <dbReference type="Rhea" id="RHEA-COMP:10639"/>
        <dbReference type="Rhea" id="RHEA-COMP:10640"/>
        <dbReference type="ChEBI" id="CHEBI:15377"/>
        <dbReference type="ChEBI" id="CHEBI:15740"/>
        <dbReference type="ChEBI" id="CHEBI:49298"/>
        <dbReference type="ChEBI" id="CHEBI:64731"/>
        <dbReference type="EC" id="3.5.1.88"/>
    </reaction>
</comment>
<dbReference type="PANTHER" id="PTHR10458:SF2">
    <property type="entry name" value="PEPTIDE DEFORMYLASE, MITOCHONDRIAL"/>
    <property type="match status" value="1"/>
</dbReference>
<dbReference type="Pfam" id="PF01327">
    <property type="entry name" value="Pep_deformylase"/>
    <property type="match status" value="1"/>
</dbReference>
<dbReference type="CDD" id="cd00487">
    <property type="entry name" value="Pep_deformylase"/>
    <property type="match status" value="1"/>
</dbReference>
<organism evidence="7 8">
    <name type="scientific">Rhodococcus spelaei</name>
    <dbReference type="NCBI Taxonomy" id="2546320"/>
    <lineage>
        <taxon>Bacteria</taxon>
        <taxon>Bacillati</taxon>
        <taxon>Actinomycetota</taxon>
        <taxon>Actinomycetes</taxon>
        <taxon>Mycobacteriales</taxon>
        <taxon>Nocardiaceae</taxon>
        <taxon>Rhodococcus</taxon>
    </lineage>
</organism>
<evidence type="ECO:0000313" key="8">
    <source>
        <dbReference type="Proteomes" id="UP000316256"/>
    </source>
</evidence>
<feature type="binding site" evidence="6">
    <location>
        <position position="131"/>
    </location>
    <ligand>
        <name>Fe cation</name>
        <dbReference type="ChEBI" id="CHEBI:24875"/>
    </ligand>
</feature>
<feature type="active site" evidence="6">
    <location>
        <position position="132"/>
    </location>
</feature>
<dbReference type="NCBIfam" id="TIGR00079">
    <property type="entry name" value="pept_deformyl"/>
    <property type="match status" value="1"/>
</dbReference>
<feature type="binding site" evidence="6">
    <location>
        <position position="135"/>
    </location>
    <ligand>
        <name>Fe cation</name>
        <dbReference type="ChEBI" id="CHEBI:24875"/>
    </ligand>
</feature>
<dbReference type="OrthoDB" id="9804313at2"/>
<dbReference type="GO" id="GO:0046872">
    <property type="term" value="F:metal ion binding"/>
    <property type="evidence" value="ECO:0007669"/>
    <property type="project" value="UniProtKB-KW"/>
</dbReference>
<keyword evidence="8" id="KW-1185">Reference proteome</keyword>
<comment type="function">
    <text evidence="6">Removes the formyl group from the N-terminal Met of newly synthesized proteins. Requires at least a dipeptide for an efficient rate of reaction. N-terminal L-methionine is a prerequisite for activity but the enzyme has broad specificity at other positions.</text>
</comment>
<evidence type="ECO:0000256" key="6">
    <source>
        <dbReference type="HAMAP-Rule" id="MF_00163"/>
    </source>
</evidence>
<keyword evidence="5 6" id="KW-0408">Iron</keyword>
<dbReference type="PANTHER" id="PTHR10458">
    <property type="entry name" value="PEPTIDE DEFORMYLASE"/>
    <property type="match status" value="1"/>
</dbReference>